<evidence type="ECO:0000256" key="1">
    <source>
        <dbReference type="ARBA" id="ARBA00004141"/>
    </source>
</evidence>
<evidence type="ECO:0000256" key="3">
    <source>
        <dbReference type="ARBA" id="ARBA00022692"/>
    </source>
</evidence>
<keyword evidence="4 7" id="KW-1133">Transmembrane helix</keyword>
<dbReference type="GO" id="GO:1901858">
    <property type="term" value="P:regulation of mitochondrial DNA metabolic process"/>
    <property type="evidence" value="ECO:0007669"/>
    <property type="project" value="TreeGrafter"/>
</dbReference>
<dbReference type="Proteomes" id="UP000008792">
    <property type="component" value="Unassembled WGS sequence"/>
</dbReference>
<dbReference type="PhylomeDB" id="B4MB03"/>
<gene>
    <name evidence="8" type="primary">Dvir\GJ16017</name>
    <name evidence="8" type="ORF">Dvir_GJ16017</name>
</gene>
<comment type="subcellular location">
    <subcellularLocation>
        <location evidence="1">Membrane</location>
        <topology evidence="1">Multi-pass membrane protein</topology>
    </subcellularLocation>
</comment>
<sequence length="168" mass="19138">MALAGYIREGLNVALIMGAGDMIAQLALEKRDFKDWNVGRTARFSALGLVLVGPSLRKWYGTLDTLISKEQSTVQRGIKKMLIDQGCFAPPFTLLLTYLVPYMNGEKHDTIVKRIKENYITIMKGSFMVWPLAQTINFTLIPVQYQVIYVQLIALFWNCFLSLILNER</sequence>
<evidence type="ECO:0000313" key="8">
    <source>
        <dbReference type="EMBL" id="EDW66412.1"/>
    </source>
</evidence>
<proteinExistence type="inferred from homology"/>
<protein>
    <recommendedName>
        <fullName evidence="6">Mitochondrial inner membrane protein Mpv17</fullName>
    </recommendedName>
</protein>
<dbReference type="EMBL" id="CH940655">
    <property type="protein sequence ID" value="EDW66412.1"/>
    <property type="molecule type" value="Genomic_DNA"/>
</dbReference>
<accession>B4MB03</accession>
<dbReference type="InParanoid" id="B4MB03"/>
<dbReference type="GO" id="GO:0015267">
    <property type="term" value="F:channel activity"/>
    <property type="evidence" value="ECO:0007669"/>
    <property type="project" value="TreeGrafter"/>
</dbReference>
<dbReference type="InterPro" id="IPR007248">
    <property type="entry name" value="Mpv17_PMP22"/>
</dbReference>
<dbReference type="eggNOG" id="KOG1944">
    <property type="taxonomic scope" value="Eukaryota"/>
</dbReference>
<reference evidence="8 9" key="1">
    <citation type="journal article" date="2007" name="Nature">
        <title>Evolution of genes and genomes on the Drosophila phylogeny.</title>
        <authorList>
            <consortium name="Drosophila 12 Genomes Consortium"/>
            <person name="Clark A.G."/>
            <person name="Eisen M.B."/>
            <person name="Smith D.R."/>
            <person name="Bergman C.M."/>
            <person name="Oliver B."/>
            <person name="Markow T.A."/>
            <person name="Kaufman T.C."/>
            <person name="Kellis M."/>
            <person name="Gelbart W."/>
            <person name="Iyer V.N."/>
            <person name="Pollard D.A."/>
            <person name="Sackton T.B."/>
            <person name="Larracuente A.M."/>
            <person name="Singh N.D."/>
            <person name="Abad J.P."/>
            <person name="Abt D.N."/>
            <person name="Adryan B."/>
            <person name="Aguade M."/>
            <person name="Akashi H."/>
            <person name="Anderson W.W."/>
            <person name="Aquadro C.F."/>
            <person name="Ardell D.H."/>
            <person name="Arguello R."/>
            <person name="Artieri C.G."/>
            <person name="Barbash D.A."/>
            <person name="Barker D."/>
            <person name="Barsanti P."/>
            <person name="Batterham P."/>
            <person name="Batzoglou S."/>
            <person name="Begun D."/>
            <person name="Bhutkar A."/>
            <person name="Blanco E."/>
            <person name="Bosak S.A."/>
            <person name="Bradley R.K."/>
            <person name="Brand A.D."/>
            <person name="Brent M.R."/>
            <person name="Brooks A.N."/>
            <person name="Brown R.H."/>
            <person name="Butlin R.K."/>
            <person name="Caggese C."/>
            <person name="Calvi B.R."/>
            <person name="Bernardo de Carvalho A."/>
            <person name="Caspi A."/>
            <person name="Castrezana S."/>
            <person name="Celniker S.E."/>
            <person name="Chang J.L."/>
            <person name="Chapple C."/>
            <person name="Chatterji S."/>
            <person name="Chinwalla A."/>
            <person name="Civetta A."/>
            <person name="Clifton S.W."/>
            <person name="Comeron J.M."/>
            <person name="Costello J.C."/>
            <person name="Coyne J.A."/>
            <person name="Daub J."/>
            <person name="David R.G."/>
            <person name="Delcher A.L."/>
            <person name="Delehaunty K."/>
            <person name="Do C.B."/>
            <person name="Ebling H."/>
            <person name="Edwards K."/>
            <person name="Eickbush T."/>
            <person name="Evans J.D."/>
            <person name="Filipski A."/>
            <person name="Findeiss S."/>
            <person name="Freyhult E."/>
            <person name="Fulton L."/>
            <person name="Fulton R."/>
            <person name="Garcia A.C."/>
            <person name="Gardiner A."/>
            <person name="Garfield D.A."/>
            <person name="Garvin B.E."/>
            <person name="Gibson G."/>
            <person name="Gilbert D."/>
            <person name="Gnerre S."/>
            <person name="Godfrey J."/>
            <person name="Good R."/>
            <person name="Gotea V."/>
            <person name="Gravely B."/>
            <person name="Greenberg A.J."/>
            <person name="Griffiths-Jones S."/>
            <person name="Gross S."/>
            <person name="Guigo R."/>
            <person name="Gustafson E.A."/>
            <person name="Haerty W."/>
            <person name="Hahn M.W."/>
            <person name="Halligan D.L."/>
            <person name="Halpern A.L."/>
            <person name="Halter G.M."/>
            <person name="Han M.V."/>
            <person name="Heger A."/>
            <person name="Hillier L."/>
            <person name="Hinrichs A.S."/>
            <person name="Holmes I."/>
            <person name="Hoskins R.A."/>
            <person name="Hubisz M.J."/>
            <person name="Hultmark D."/>
            <person name="Huntley M.A."/>
            <person name="Jaffe D.B."/>
            <person name="Jagadeeshan S."/>
            <person name="Jeck W.R."/>
            <person name="Johnson J."/>
            <person name="Jones C.D."/>
            <person name="Jordan W.C."/>
            <person name="Karpen G.H."/>
            <person name="Kataoka E."/>
            <person name="Keightley P.D."/>
            <person name="Kheradpour P."/>
            <person name="Kirkness E.F."/>
            <person name="Koerich L.B."/>
            <person name="Kristiansen K."/>
            <person name="Kudrna D."/>
            <person name="Kulathinal R.J."/>
            <person name="Kumar S."/>
            <person name="Kwok R."/>
            <person name="Lander E."/>
            <person name="Langley C.H."/>
            <person name="Lapoint R."/>
            <person name="Lazzaro B.P."/>
            <person name="Lee S.J."/>
            <person name="Levesque L."/>
            <person name="Li R."/>
            <person name="Lin C.F."/>
            <person name="Lin M.F."/>
            <person name="Lindblad-Toh K."/>
            <person name="Llopart A."/>
            <person name="Long M."/>
            <person name="Low L."/>
            <person name="Lozovsky E."/>
            <person name="Lu J."/>
            <person name="Luo M."/>
            <person name="Machado C.A."/>
            <person name="Makalowski W."/>
            <person name="Marzo M."/>
            <person name="Matsuda M."/>
            <person name="Matzkin L."/>
            <person name="McAllister B."/>
            <person name="McBride C.S."/>
            <person name="McKernan B."/>
            <person name="McKernan K."/>
            <person name="Mendez-Lago M."/>
            <person name="Minx P."/>
            <person name="Mollenhauer M.U."/>
            <person name="Montooth K."/>
            <person name="Mount S.M."/>
            <person name="Mu X."/>
            <person name="Myers E."/>
            <person name="Negre B."/>
            <person name="Newfeld S."/>
            <person name="Nielsen R."/>
            <person name="Noor M.A."/>
            <person name="O'Grady P."/>
            <person name="Pachter L."/>
            <person name="Papaceit M."/>
            <person name="Parisi M.J."/>
            <person name="Parisi M."/>
            <person name="Parts L."/>
            <person name="Pedersen J.S."/>
            <person name="Pesole G."/>
            <person name="Phillippy A.M."/>
            <person name="Ponting C.P."/>
            <person name="Pop M."/>
            <person name="Porcelli D."/>
            <person name="Powell J.R."/>
            <person name="Prohaska S."/>
            <person name="Pruitt K."/>
            <person name="Puig M."/>
            <person name="Quesneville H."/>
            <person name="Ram K.R."/>
            <person name="Rand D."/>
            <person name="Rasmussen M.D."/>
            <person name="Reed L.K."/>
            <person name="Reenan R."/>
            <person name="Reily A."/>
            <person name="Remington K.A."/>
            <person name="Rieger T.T."/>
            <person name="Ritchie M.G."/>
            <person name="Robin C."/>
            <person name="Rogers Y.H."/>
            <person name="Rohde C."/>
            <person name="Rozas J."/>
            <person name="Rubenfield M.J."/>
            <person name="Ruiz A."/>
            <person name="Russo S."/>
            <person name="Salzberg S.L."/>
            <person name="Sanchez-Gracia A."/>
            <person name="Saranga D.J."/>
            <person name="Sato H."/>
            <person name="Schaeffer S.W."/>
            <person name="Schatz M.C."/>
            <person name="Schlenke T."/>
            <person name="Schwartz R."/>
            <person name="Segarra C."/>
            <person name="Singh R.S."/>
            <person name="Sirot L."/>
            <person name="Sirota M."/>
            <person name="Sisneros N.B."/>
            <person name="Smith C.D."/>
            <person name="Smith T.F."/>
            <person name="Spieth J."/>
            <person name="Stage D.E."/>
            <person name="Stark A."/>
            <person name="Stephan W."/>
            <person name="Strausberg R.L."/>
            <person name="Strempel S."/>
            <person name="Sturgill D."/>
            <person name="Sutton G."/>
            <person name="Sutton G.G."/>
            <person name="Tao W."/>
            <person name="Teichmann S."/>
            <person name="Tobari Y.N."/>
            <person name="Tomimura Y."/>
            <person name="Tsolas J.M."/>
            <person name="Valente V.L."/>
            <person name="Venter E."/>
            <person name="Venter J.C."/>
            <person name="Vicario S."/>
            <person name="Vieira F.G."/>
            <person name="Vilella A.J."/>
            <person name="Villasante A."/>
            <person name="Walenz B."/>
            <person name="Wang J."/>
            <person name="Wasserman M."/>
            <person name="Watts T."/>
            <person name="Wilson D."/>
            <person name="Wilson R.K."/>
            <person name="Wing R.A."/>
            <person name="Wolfner M.F."/>
            <person name="Wong A."/>
            <person name="Wong G.K."/>
            <person name="Wu C.I."/>
            <person name="Wu G."/>
            <person name="Yamamoto D."/>
            <person name="Yang H.P."/>
            <person name="Yang S.P."/>
            <person name="Yorke J.A."/>
            <person name="Yoshida K."/>
            <person name="Zdobnov E."/>
            <person name="Zhang P."/>
            <person name="Zhang Y."/>
            <person name="Zimin A.V."/>
            <person name="Baldwin J."/>
            <person name="Abdouelleil A."/>
            <person name="Abdulkadir J."/>
            <person name="Abebe A."/>
            <person name="Abera B."/>
            <person name="Abreu J."/>
            <person name="Acer S.C."/>
            <person name="Aftuck L."/>
            <person name="Alexander A."/>
            <person name="An P."/>
            <person name="Anderson E."/>
            <person name="Anderson S."/>
            <person name="Arachi H."/>
            <person name="Azer M."/>
            <person name="Bachantsang P."/>
            <person name="Barry A."/>
            <person name="Bayul T."/>
            <person name="Berlin A."/>
            <person name="Bessette D."/>
            <person name="Bloom T."/>
            <person name="Blye J."/>
            <person name="Boguslavskiy L."/>
            <person name="Bonnet C."/>
            <person name="Boukhgalter B."/>
            <person name="Bourzgui I."/>
            <person name="Brown A."/>
            <person name="Cahill P."/>
            <person name="Channer S."/>
            <person name="Cheshatsang Y."/>
            <person name="Chuda L."/>
            <person name="Citroen M."/>
            <person name="Collymore A."/>
            <person name="Cooke P."/>
            <person name="Costello M."/>
            <person name="D'Aco K."/>
            <person name="Daza R."/>
            <person name="De Haan G."/>
            <person name="DeGray S."/>
            <person name="DeMaso C."/>
            <person name="Dhargay N."/>
            <person name="Dooley K."/>
            <person name="Dooley E."/>
            <person name="Doricent M."/>
            <person name="Dorje P."/>
            <person name="Dorjee K."/>
            <person name="Dupes A."/>
            <person name="Elong R."/>
            <person name="Falk J."/>
            <person name="Farina A."/>
            <person name="Faro S."/>
            <person name="Ferguson D."/>
            <person name="Fisher S."/>
            <person name="Foley C.D."/>
            <person name="Franke A."/>
            <person name="Friedrich D."/>
            <person name="Gadbois L."/>
            <person name="Gearin G."/>
            <person name="Gearin C.R."/>
            <person name="Giannoukos G."/>
            <person name="Goode T."/>
            <person name="Graham J."/>
            <person name="Grandbois E."/>
            <person name="Grewal S."/>
            <person name="Gyaltsen K."/>
            <person name="Hafez N."/>
            <person name="Hagos B."/>
            <person name="Hall J."/>
            <person name="Henson C."/>
            <person name="Hollinger A."/>
            <person name="Honan T."/>
            <person name="Huard M.D."/>
            <person name="Hughes L."/>
            <person name="Hurhula B."/>
            <person name="Husby M.E."/>
            <person name="Kamat A."/>
            <person name="Kanga B."/>
            <person name="Kashin S."/>
            <person name="Khazanovich D."/>
            <person name="Kisner P."/>
            <person name="Lance K."/>
            <person name="Lara M."/>
            <person name="Lee W."/>
            <person name="Lennon N."/>
            <person name="Letendre F."/>
            <person name="LeVine R."/>
            <person name="Lipovsky A."/>
            <person name="Liu X."/>
            <person name="Liu J."/>
            <person name="Liu S."/>
            <person name="Lokyitsang T."/>
            <person name="Lokyitsang Y."/>
            <person name="Lubonja R."/>
            <person name="Lui A."/>
            <person name="MacDonald P."/>
            <person name="Magnisalis V."/>
            <person name="Maru K."/>
            <person name="Matthews C."/>
            <person name="McCusker W."/>
            <person name="McDonough S."/>
            <person name="Mehta T."/>
            <person name="Meldrim J."/>
            <person name="Meneus L."/>
            <person name="Mihai O."/>
            <person name="Mihalev A."/>
            <person name="Mihova T."/>
            <person name="Mittelman R."/>
            <person name="Mlenga V."/>
            <person name="Montmayeur A."/>
            <person name="Mulrain L."/>
            <person name="Navidi A."/>
            <person name="Naylor J."/>
            <person name="Negash T."/>
            <person name="Nguyen T."/>
            <person name="Nguyen N."/>
            <person name="Nicol R."/>
            <person name="Norbu C."/>
            <person name="Norbu N."/>
            <person name="Novod N."/>
            <person name="O'Neill B."/>
            <person name="Osman S."/>
            <person name="Markiewicz E."/>
            <person name="Oyono O.L."/>
            <person name="Patti C."/>
            <person name="Phunkhang P."/>
            <person name="Pierre F."/>
            <person name="Priest M."/>
            <person name="Raghuraman S."/>
            <person name="Rege F."/>
            <person name="Reyes R."/>
            <person name="Rise C."/>
            <person name="Rogov P."/>
            <person name="Ross K."/>
            <person name="Ryan E."/>
            <person name="Settipalli S."/>
            <person name="Shea T."/>
            <person name="Sherpa N."/>
            <person name="Shi L."/>
            <person name="Shih D."/>
            <person name="Sparrow T."/>
            <person name="Spaulding J."/>
            <person name="Stalker J."/>
            <person name="Stange-Thomann N."/>
            <person name="Stavropoulos S."/>
            <person name="Stone C."/>
            <person name="Strader C."/>
            <person name="Tesfaye S."/>
            <person name="Thomson T."/>
            <person name="Thoulutsang Y."/>
            <person name="Thoulutsang D."/>
            <person name="Topham K."/>
            <person name="Topping I."/>
            <person name="Tsamla T."/>
            <person name="Vassiliev H."/>
            <person name="Vo A."/>
            <person name="Wangchuk T."/>
            <person name="Wangdi T."/>
            <person name="Weiand M."/>
            <person name="Wilkinson J."/>
            <person name="Wilson A."/>
            <person name="Yadav S."/>
            <person name="Young G."/>
            <person name="Yu Q."/>
            <person name="Zembek L."/>
            <person name="Zhong D."/>
            <person name="Zimmer A."/>
            <person name="Zwirko Z."/>
            <person name="Jaffe D.B."/>
            <person name="Alvarez P."/>
            <person name="Brockman W."/>
            <person name="Butler J."/>
            <person name="Chin C."/>
            <person name="Gnerre S."/>
            <person name="Grabherr M."/>
            <person name="Kleber M."/>
            <person name="Mauceli E."/>
            <person name="MacCallum I."/>
        </authorList>
    </citation>
    <scope>NUCLEOTIDE SEQUENCE [LARGE SCALE GENOMIC DNA]</scope>
    <source>
        <strain evidence="9">Tucson 15010-1051.87</strain>
    </source>
</reference>
<evidence type="ECO:0000256" key="6">
    <source>
        <dbReference type="ARBA" id="ARBA00049743"/>
    </source>
</evidence>
<name>B4MB03_DROVI</name>
<comment type="caution">
    <text evidence="7">Lacks conserved residue(s) required for the propagation of feature annotation.</text>
</comment>
<evidence type="ECO:0000313" key="9">
    <source>
        <dbReference type="Proteomes" id="UP000008792"/>
    </source>
</evidence>
<evidence type="ECO:0000256" key="2">
    <source>
        <dbReference type="ARBA" id="ARBA00006824"/>
    </source>
</evidence>
<dbReference type="FunCoup" id="B4MB03">
    <property type="interactions" value="393"/>
</dbReference>
<comment type="similarity">
    <text evidence="2 7">Belongs to the peroxisomal membrane protein PXMP2/4 family.</text>
</comment>
<evidence type="ECO:0000256" key="5">
    <source>
        <dbReference type="ARBA" id="ARBA00023136"/>
    </source>
</evidence>
<dbReference type="OrthoDB" id="430207at2759"/>
<dbReference type="AlphaFoldDB" id="B4MB03"/>
<dbReference type="PANTHER" id="PTHR11266">
    <property type="entry name" value="PEROXISOMAL MEMBRANE PROTEIN 2, PXMP2 MPV17"/>
    <property type="match status" value="1"/>
</dbReference>
<dbReference type="KEGG" id="dvi:6634693"/>
<keyword evidence="5 7" id="KW-0472">Membrane</keyword>
<dbReference type="GO" id="GO:0016020">
    <property type="term" value="C:membrane"/>
    <property type="evidence" value="ECO:0007669"/>
    <property type="project" value="UniProtKB-SubCell"/>
</dbReference>
<dbReference type="GO" id="GO:0005739">
    <property type="term" value="C:mitochondrion"/>
    <property type="evidence" value="ECO:0007669"/>
    <property type="project" value="TreeGrafter"/>
</dbReference>
<feature type="transmembrane region" description="Helical" evidence="7">
    <location>
        <begin position="147"/>
        <end position="165"/>
    </location>
</feature>
<evidence type="ECO:0000256" key="4">
    <source>
        <dbReference type="ARBA" id="ARBA00022989"/>
    </source>
</evidence>
<evidence type="ECO:0000256" key="7">
    <source>
        <dbReference type="RuleBase" id="RU363053"/>
    </source>
</evidence>
<keyword evidence="9" id="KW-1185">Reference proteome</keyword>
<dbReference type="HOGENOM" id="CLU_049109_8_3_1"/>
<keyword evidence="3 7" id="KW-0812">Transmembrane</keyword>
<dbReference type="PANTHER" id="PTHR11266:SF17">
    <property type="entry name" value="PROTEIN MPV17"/>
    <property type="match status" value="1"/>
</dbReference>
<dbReference type="Pfam" id="PF04117">
    <property type="entry name" value="Mpv17_PMP22"/>
    <property type="match status" value="1"/>
</dbReference>
<dbReference type="STRING" id="7244.B4MB03"/>
<organism evidence="8 9">
    <name type="scientific">Drosophila virilis</name>
    <name type="common">Fruit fly</name>
    <dbReference type="NCBI Taxonomy" id="7244"/>
    <lineage>
        <taxon>Eukaryota</taxon>
        <taxon>Metazoa</taxon>
        <taxon>Ecdysozoa</taxon>
        <taxon>Arthropoda</taxon>
        <taxon>Hexapoda</taxon>
        <taxon>Insecta</taxon>
        <taxon>Pterygota</taxon>
        <taxon>Neoptera</taxon>
        <taxon>Endopterygota</taxon>
        <taxon>Diptera</taxon>
        <taxon>Brachycera</taxon>
        <taxon>Muscomorpha</taxon>
        <taxon>Ephydroidea</taxon>
        <taxon>Drosophilidae</taxon>
        <taxon>Drosophila</taxon>
    </lineage>
</organism>
<dbReference type="OMA" id="WYQSKLA"/>